<evidence type="ECO:0000256" key="8">
    <source>
        <dbReference type="SAM" id="Phobius"/>
    </source>
</evidence>
<feature type="domain" description="ABC transmembrane type-1" evidence="10">
    <location>
        <begin position="40"/>
        <end position="322"/>
    </location>
</feature>
<dbReference type="PROSITE" id="PS50929">
    <property type="entry name" value="ABC_TM1F"/>
    <property type="match status" value="1"/>
</dbReference>
<protein>
    <submittedName>
        <fullName evidence="11">ABC transporter ATP-binding protein</fullName>
    </submittedName>
</protein>
<feature type="domain" description="ABC transporter" evidence="9">
    <location>
        <begin position="357"/>
        <end position="596"/>
    </location>
</feature>
<keyword evidence="6 8" id="KW-0472">Membrane</keyword>
<keyword evidence="3" id="KW-0547">Nucleotide-binding</keyword>
<keyword evidence="4 11" id="KW-0067">ATP-binding</keyword>
<keyword evidence="2 8" id="KW-0812">Transmembrane</keyword>
<dbReference type="PANTHER" id="PTHR24221">
    <property type="entry name" value="ATP-BINDING CASSETTE SUB-FAMILY B"/>
    <property type="match status" value="1"/>
</dbReference>
<dbReference type="EMBL" id="WHPN01000301">
    <property type="protein sequence ID" value="KAF4407691.1"/>
    <property type="molecule type" value="Genomic_DNA"/>
</dbReference>
<dbReference type="InterPro" id="IPR003593">
    <property type="entry name" value="AAA+_ATPase"/>
</dbReference>
<organism evidence="11 12">
    <name type="scientific">Streptomyces lycii</name>
    <dbReference type="NCBI Taxonomy" id="2654337"/>
    <lineage>
        <taxon>Bacteria</taxon>
        <taxon>Bacillati</taxon>
        <taxon>Actinomycetota</taxon>
        <taxon>Actinomycetes</taxon>
        <taxon>Kitasatosporales</taxon>
        <taxon>Streptomycetaceae</taxon>
        <taxon>Streptomyces</taxon>
    </lineage>
</organism>
<evidence type="ECO:0000256" key="5">
    <source>
        <dbReference type="ARBA" id="ARBA00022989"/>
    </source>
</evidence>
<evidence type="ECO:0000313" key="12">
    <source>
        <dbReference type="Proteomes" id="UP000621266"/>
    </source>
</evidence>
<dbReference type="GO" id="GO:0005524">
    <property type="term" value="F:ATP binding"/>
    <property type="evidence" value="ECO:0007669"/>
    <property type="project" value="UniProtKB-KW"/>
</dbReference>
<dbReference type="Proteomes" id="UP000621266">
    <property type="component" value="Unassembled WGS sequence"/>
</dbReference>
<dbReference type="Pfam" id="PF00005">
    <property type="entry name" value="ABC_tran"/>
    <property type="match status" value="1"/>
</dbReference>
<dbReference type="SUPFAM" id="SSF90123">
    <property type="entry name" value="ABC transporter transmembrane region"/>
    <property type="match status" value="1"/>
</dbReference>
<evidence type="ECO:0000256" key="1">
    <source>
        <dbReference type="ARBA" id="ARBA00004651"/>
    </source>
</evidence>
<name>A0ABQ7FIP6_9ACTN</name>
<dbReference type="SUPFAM" id="SSF52540">
    <property type="entry name" value="P-loop containing nucleoside triphosphate hydrolases"/>
    <property type="match status" value="1"/>
</dbReference>
<dbReference type="PANTHER" id="PTHR24221:SF654">
    <property type="entry name" value="ATP-BINDING CASSETTE SUB-FAMILY B MEMBER 6"/>
    <property type="match status" value="1"/>
</dbReference>
<reference evidence="11 12" key="1">
    <citation type="submission" date="2019-10" db="EMBL/GenBank/DDBJ databases">
        <title>Streptomyces tenebrisbrunneis sp.nov., an endogenous actinomycete isolated from of Lycium ruthenicum.</title>
        <authorList>
            <person name="Ma L."/>
        </authorList>
    </citation>
    <scope>NUCLEOTIDE SEQUENCE [LARGE SCALE GENOMIC DNA]</scope>
    <source>
        <strain evidence="11 12">TRM 66187</strain>
    </source>
</reference>
<dbReference type="Gene3D" id="1.20.1560.10">
    <property type="entry name" value="ABC transporter type 1, transmembrane domain"/>
    <property type="match status" value="1"/>
</dbReference>
<comment type="subcellular location">
    <subcellularLocation>
        <location evidence="1">Cell membrane</location>
        <topology evidence="1">Multi-pass membrane protein</topology>
    </subcellularLocation>
</comment>
<feature type="transmembrane region" description="Helical" evidence="8">
    <location>
        <begin position="257"/>
        <end position="285"/>
    </location>
</feature>
<dbReference type="InterPro" id="IPR036640">
    <property type="entry name" value="ABC1_TM_sf"/>
</dbReference>
<evidence type="ECO:0000256" key="6">
    <source>
        <dbReference type="ARBA" id="ARBA00023136"/>
    </source>
</evidence>
<feature type="region of interest" description="Disordered" evidence="7">
    <location>
        <begin position="1"/>
        <end position="22"/>
    </location>
</feature>
<dbReference type="CDD" id="cd07346">
    <property type="entry name" value="ABC_6TM_exporters"/>
    <property type="match status" value="1"/>
</dbReference>
<evidence type="ECO:0000259" key="9">
    <source>
        <dbReference type="PROSITE" id="PS50893"/>
    </source>
</evidence>
<evidence type="ECO:0000256" key="7">
    <source>
        <dbReference type="SAM" id="MobiDB-lite"/>
    </source>
</evidence>
<dbReference type="SMART" id="SM00382">
    <property type="entry name" value="AAA"/>
    <property type="match status" value="1"/>
</dbReference>
<feature type="transmembrane region" description="Helical" evidence="8">
    <location>
        <begin position="39"/>
        <end position="59"/>
    </location>
</feature>
<comment type="caution">
    <text evidence="11">The sequence shown here is derived from an EMBL/GenBank/DDBJ whole genome shotgun (WGS) entry which is preliminary data.</text>
</comment>
<dbReference type="PROSITE" id="PS50893">
    <property type="entry name" value="ABC_TRANSPORTER_2"/>
    <property type="match status" value="1"/>
</dbReference>
<dbReference type="InterPro" id="IPR011527">
    <property type="entry name" value="ABC1_TM_dom"/>
</dbReference>
<accession>A0ABQ7FIP6</accession>
<dbReference type="InterPro" id="IPR027417">
    <property type="entry name" value="P-loop_NTPase"/>
</dbReference>
<dbReference type="Gene3D" id="3.40.50.300">
    <property type="entry name" value="P-loop containing nucleotide triphosphate hydrolases"/>
    <property type="match status" value="1"/>
</dbReference>
<feature type="transmembrane region" description="Helical" evidence="8">
    <location>
        <begin position="291"/>
        <end position="310"/>
    </location>
</feature>
<keyword evidence="5 8" id="KW-1133">Transmembrane helix</keyword>
<dbReference type="PROSITE" id="PS00211">
    <property type="entry name" value="ABC_TRANSPORTER_1"/>
    <property type="match status" value="1"/>
</dbReference>
<dbReference type="Pfam" id="PF00664">
    <property type="entry name" value="ABC_membrane"/>
    <property type="match status" value="1"/>
</dbReference>
<sequence length="602" mass="63225">MVTLTGREARGEATGRASGKPPSVRGLVLGELRPGRRAGVALAVAVVAMTALPLAAPYLTRAFVDEALAGAGTGRLGLLAVWFLAVAVAGQAARLVTAWLASGLAWDAGNRVRERLTRHALGLDMGYHGRRTPGEMIERVDGDVAALTDFAVAFLLDVVAGVLLLFGMLAVVVTIDPRLGAVLLAYCLLLGYGMVRAQRRTVPSGSRSREASAVLYGHMEERLAAAEDIRANGAGEHTVRSFHRVSSAWYRAERRDAFVGTGVIAGTSVAFAAGTALMLALAAWFASSGALSVGTAVLLLQYTLMVRTPFERLIGRLREYQDALAGAARIGGLLAERPRVTAPPAPVPLPENGPLGVEFQGVGFRYPDEDGSGERVLSDVTFALAPGETLGLVGRTGAGKTTIGRLVLRHYDPVAGSVRVGGADLRDTDPAELHRRLCVVTQDVQILPGSVRDNLTLFRPVSDDAPLAAALTAAGLGEWLERLPRGLDTELAGGQRAGLSAGQAQLLALARAFLARPGVVVLDEASSRLDPATERLVEDGVDRLLAGRTGILIAHRLSSLARVDKVAVVAGGRVVEFGSREELAADPGSRFAGMLRQAEVAW</sequence>
<dbReference type="RefSeq" id="WP_098754664.1">
    <property type="nucleotide sequence ID" value="NZ_WHPN01000301.1"/>
</dbReference>
<evidence type="ECO:0000313" key="11">
    <source>
        <dbReference type="EMBL" id="KAF4407691.1"/>
    </source>
</evidence>
<keyword evidence="12" id="KW-1185">Reference proteome</keyword>
<feature type="transmembrane region" description="Helical" evidence="8">
    <location>
        <begin position="179"/>
        <end position="197"/>
    </location>
</feature>
<evidence type="ECO:0000256" key="4">
    <source>
        <dbReference type="ARBA" id="ARBA00022840"/>
    </source>
</evidence>
<dbReference type="InterPro" id="IPR003439">
    <property type="entry name" value="ABC_transporter-like_ATP-bd"/>
</dbReference>
<feature type="transmembrane region" description="Helical" evidence="8">
    <location>
        <begin position="146"/>
        <end position="173"/>
    </location>
</feature>
<dbReference type="InterPro" id="IPR039421">
    <property type="entry name" value="Type_1_exporter"/>
</dbReference>
<evidence type="ECO:0000256" key="2">
    <source>
        <dbReference type="ARBA" id="ARBA00022692"/>
    </source>
</evidence>
<feature type="transmembrane region" description="Helical" evidence="8">
    <location>
        <begin position="79"/>
        <end position="106"/>
    </location>
</feature>
<dbReference type="InterPro" id="IPR017871">
    <property type="entry name" value="ABC_transporter-like_CS"/>
</dbReference>
<gene>
    <name evidence="11" type="ORF">GCU69_17950</name>
</gene>
<evidence type="ECO:0000259" key="10">
    <source>
        <dbReference type="PROSITE" id="PS50929"/>
    </source>
</evidence>
<proteinExistence type="predicted"/>
<evidence type="ECO:0000256" key="3">
    <source>
        <dbReference type="ARBA" id="ARBA00022741"/>
    </source>
</evidence>